<feature type="compositionally biased region" description="Basic and acidic residues" evidence="11">
    <location>
        <begin position="869"/>
        <end position="881"/>
    </location>
</feature>
<dbReference type="Gene3D" id="2.60.40.420">
    <property type="entry name" value="Cupredoxins - blue copper proteins"/>
    <property type="match status" value="1"/>
</dbReference>
<dbReference type="NCBIfam" id="TIGR01494">
    <property type="entry name" value="ATPase_P-type"/>
    <property type="match status" value="1"/>
</dbReference>
<evidence type="ECO:0000313" key="13">
    <source>
        <dbReference type="EMBL" id="GAA1415221.1"/>
    </source>
</evidence>
<dbReference type="Proteomes" id="UP001500973">
    <property type="component" value="Unassembled WGS sequence"/>
</dbReference>
<evidence type="ECO:0000256" key="4">
    <source>
        <dbReference type="ARBA" id="ARBA00022723"/>
    </source>
</evidence>
<name>A0ABN1YKH0_9ACTN</name>
<sequence length="944" mass="97426">MDVADVVVVVSAAVLIAGLGWFFFGPRRARTALIEGGMQRVEVTVRGGYSPDVIKVRQGVPVELVFDRQESGECTSRVVFPDLRVSAGLPAYTRTTVHLSPDQAGSFGFACGMNMIHGTLLVEPADGSGAPETASDGEGRTAAATTTAPAGPASSLPGGEAAAAEAEAAESAERLAEIADLTRRVALGAVLTAPVLFAVMAHELFGADWVPGWLLNHWLQLVLITPVMLYTGWPIHSTGWLTLRHRGADMNSLITLGTTAAYGYSLVVTLAPTLLPENVREVYFEAVGVILTLILLGRLLEARAKAGTGEAIRALLGLQARTARVIRDGTETEIPVEDVAVGDEVLIRPGEKVPVDAEVLSGSSAVDESMVTGEPMPVTKRAADTVIGATVNGTGSLRVRASKVGADTMLAQIVRLVQQAQASKAPIQRLADAVSAYFVPAVIAIAIATFALWYTVGPAPALTLALVSAVAVLIIACPCALGLATPLSVMVGTGKGAQAGILIRSAEALETAHKLDTVVLDKTGTVTAGKPVLTDVHTAEDFQENELLALVAAAEADSEHPLAAAIVTGARERGLTPRAAGGFESVTGKGVQATVDGRAVLVGTARLLSDAGINTTALAPVAAELSSQGKTAVLAAVDGRAAGVLAVADTVKDDSTQAIAALQRLGLDVVMLTGDNARTAAAIAAQVGVDRVLAEVLPEHKADEVRRLQGEGRRVGMVGDGINDAPALAAADVGLAIGTGTDVAIEAADITLISGSLTGVVTAIRLSRATMRNIRQNLFFALVYNAVGVPLAAGALFPVWGIRLSPIIAAAAMALSSLSVVTNASRLRRWHTSPLPPSAAAAVEPGVEPRTETPADHAPQSATTPEGEVSDKRPSHDHPRESATAVTDPVCGMQVTPETAAERHVMDGERYYFCSAGCAATFCADPDRYRASAAHGTAQGDETR</sequence>
<dbReference type="NCBIfam" id="TIGR01525">
    <property type="entry name" value="ATPase-IB_hvy"/>
    <property type="match status" value="1"/>
</dbReference>
<dbReference type="SMART" id="SM00746">
    <property type="entry name" value="TRASH"/>
    <property type="match status" value="1"/>
</dbReference>
<evidence type="ECO:0000256" key="2">
    <source>
        <dbReference type="ARBA" id="ARBA00006024"/>
    </source>
</evidence>
<dbReference type="NCBIfam" id="TIGR01511">
    <property type="entry name" value="ATPase-IB1_Cu"/>
    <property type="match status" value="1"/>
</dbReference>
<evidence type="ECO:0000256" key="6">
    <source>
        <dbReference type="ARBA" id="ARBA00022840"/>
    </source>
</evidence>
<dbReference type="InterPro" id="IPR008972">
    <property type="entry name" value="Cupredoxin"/>
</dbReference>
<dbReference type="Gene3D" id="3.40.50.1000">
    <property type="entry name" value="HAD superfamily/HAD-like"/>
    <property type="match status" value="1"/>
</dbReference>
<dbReference type="SFLD" id="SFLDS00003">
    <property type="entry name" value="Haloacid_Dehalogenase"/>
    <property type="match status" value="1"/>
</dbReference>
<feature type="transmembrane region" description="Helical" evidence="10">
    <location>
        <begin position="806"/>
        <end position="824"/>
    </location>
</feature>
<feature type="transmembrane region" description="Helical" evidence="10">
    <location>
        <begin position="217"/>
        <end position="241"/>
    </location>
</feature>
<dbReference type="InterPro" id="IPR044492">
    <property type="entry name" value="P_typ_ATPase_HD_dom"/>
</dbReference>
<dbReference type="InterPro" id="IPR007029">
    <property type="entry name" value="YHS_dom"/>
</dbReference>
<keyword evidence="5 10" id="KW-0547">Nucleotide-binding</keyword>
<reference evidence="13 14" key="1">
    <citation type="journal article" date="2019" name="Int. J. Syst. Evol. Microbiol.">
        <title>The Global Catalogue of Microorganisms (GCM) 10K type strain sequencing project: providing services to taxonomists for standard genome sequencing and annotation.</title>
        <authorList>
            <consortium name="The Broad Institute Genomics Platform"/>
            <consortium name="The Broad Institute Genome Sequencing Center for Infectious Disease"/>
            <person name="Wu L."/>
            <person name="Ma J."/>
        </authorList>
    </citation>
    <scope>NUCLEOTIDE SEQUENCE [LARGE SCALE GENOMIC DNA]</scope>
    <source>
        <strain evidence="13 14">JCM 11756</strain>
    </source>
</reference>
<proteinExistence type="inferred from homology"/>
<dbReference type="PANTHER" id="PTHR43520:SF8">
    <property type="entry name" value="P-TYPE CU(+) TRANSPORTER"/>
    <property type="match status" value="1"/>
</dbReference>
<dbReference type="PROSITE" id="PS00154">
    <property type="entry name" value="ATPASE_E1_E2"/>
    <property type="match status" value="1"/>
</dbReference>
<dbReference type="Gene3D" id="2.70.150.10">
    <property type="entry name" value="Calcium-transporting ATPase, cytoplasmic transduction domain A"/>
    <property type="match status" value="1"/>
</dbReference>
<keyword evidence="7" id="KW-1278">Translocase</keyword>
<evidence type="ECO:0000256" key="7">
    <source>
        <dbReference type="ARBA" id="ARBA00022967"/>
    </source>
</evidence>
<dbReference type="EMBL" id="BAAAIZ010000005">
    <property type="protein sequence ID" value="GAA1415221.1"/>
    <property type="molecule type" value="Genomic_DNA"/>
</dbReference>
<dbReference type="InterPro" id="IPR011017">
    <property type="entry name" value="TRASH_dom"/>
</dbReference>
<keyword evidence="8 10" id="KW-1133">Transmembrane helix</keyword>
<keyword evidence="9 10" id="KW-0472">Membrane</keyword>
<keyword evidence="4 10" id="KW-0479">Metal-binding</keyword>
<evidence type="ECO:0000256" key="3">
    <source>
        <dbReference type="ARBA" id="ARBA00022692"/>
    </source>
</evidence>
<feature type="transmembrane region" description="Helical" evidence="10">
    <location>
        <begin position="6"/>
        <end position="24"/>
    </location>
</feature>
<dbReference type="Pfam" id="PF04945">
    <property type="entry name" value="YHS"/>
    <property type="match status" value="1"/>
</dbReference>
<accession>A0ABN1YKH0</accession>
<organism evidence="13 14">
    <name type="scientific">Streptomyces thermospinosisporus</name>
    <dbReference type="NCBI Taxonomy" id="161482"/>
    <lineage>
        <taxon>Bacteria</taxon>
        <taxon>Bacillati</taxon>
        <taxon>Actinomycetota</taxon>
        <taxon>Actinomycetes</taxon>
        <taxon>Kitasatosporales</taxon>
        <taxon>Streptomycetaceae</taxon>
        <taxon>Streptomyces</taxon>
    </lineage>
</organism>
<feature type="transmembrane region" description="Helical" evidence="10">
    <location>
        <begin position="434"/>
        <end position="456"/>
    </location>
</feature>
<evidence type="ECO:0000256" key="11">
    <source>
        <dbReference type="SAM" id="MobiDB-lite"/>
    </source>
</evidence>
<evidence type="ECO:0000256" key="5">
    <source>
        <dbReference type="ARBA" id="ARBA00022741"/>
    </source>
</evidence>
<dbReference type="RefSeq" id="WP_344009653.1">
    <property type="nucleotide sequence ID" value="NZ_BAAAIZ010000005.1"/>
</dbReference>
<dbReference type="InterPro" id="IPR028096">
    <property type="entry name" value="EfeO_Cupredoxin"/>
</dbReference>
<evidence type="ECO:0000256" key="10">
    <source>
        <dbReference type="RuleBase" id="RU362081"/>
    </source>
</evidence>
<evidence type="ECO:0000313" key="14">
    <source>
        <dbReference type="Proteomes" id="UP001500973"/>
    </source>
</evidence>
<dbReference type="Gene3D" id="3.40.1110.10">
    <property type="entry name" value="Calcium-transporting ATPase, cytoplasmic domain N"/>
    <property type="match status" value="1"/>
</dbReference>
<keyword evidence="10" id="KW-1003">Cell membrane</keyword>
<dbReference type="PANTHER" id="PTHR43520">
    <property type="entry name" value="ATP7, ISOFORM B"/>
    <property type="match status" value="1"/>
</dbReference>
<evidence type="ECO:0000256" key="8">
    <source>
        <dbReference type="ARBA" id="ARBA00022989"/>
    </source>
</evidence>
<dbReference type="SUPFAM" id="SSF49503">
    <property type="entry name" value="Cupredoxins"/>
    <property type="match status" value="1"/>
</dbReference>
<dbReference type="Pfam" id="PF00702">
    <property type="entry name" value="Hydrolase"/>
    <property type="match status" value="1"/>
</dbReference>
<dbReference type="InterPro" id="IPR059000">
    <property type="entry name" value="ATPase_P-type_domA"/>
</dbReference>
<dbReference type="PRINTS" id="PR00119">
    <property type="entry name" value="CATATPASE"/>
</dbReference>
<feature type="transmembrane region" description="Helical" evidence="10">
    <location>
        <begin position="282"/>
        <end position="300"/>
    </location>
</feature>
<dbReference type="InterPro" id="IPR001757">
    <property type="entry name" value="P_typ_ATPase"/>
</dbReference>
<dbReference type="InterPro" id="IPR023214">
    <property type="entry name" value="HAD_sf"/>
</dbReference>
<dbReference type="InterPro" id="IPR027256">
    <property type="entry name" value="P-typ_ATPase_IB"/>
</dbReference>
<keyword evidence="14" id="KW-1185">Reference proteome</keyword>
<dbReference type="SUPFAM" id="SSF47240">
    <property type="entry name" value="Ferritin-like"/>
    <property type="match status" value="1"/>
</dbReference>
<dbReference type="Pfam" id="PF13473">
    <property type="entry name" value="Cupredoxin_1"/>
    <property type="match status" value="1"/>
</dbReference>
<dbReference type="Gene3D" id="1.10.620.20">
    <property type="entry name" value="Ribonucleotide Reductase, subunit A"/>
    <property type="match status" value="1"/>
</dbReference>
<evidence type="ECO:0000256" key="1">
    <source>
        <dbReference type="ARBA" id="ARBA00004651"/>
    </source>
</evidence>
<dbReference type="InterPro" id="IPR023299">
    <property type="entry name" value="ATPase_P-typ_cyto_dom_N"/>
</dbReference>
<keyword evidence="6 10" id="KW-0067">ATP-binding</keyword>
<dbReference type="Pfam" id="PF00122">
    <property type="entry name" value="E1-E2_ATPase"/>
    <property type="match status" value="1"/>
</dbReference>
<evidence type="ECO:0000259" key="12">
    <source>
        <dbReference type="SMART" id="SM00746"/>
    </source>
</evidence>
<keyword evidence="3 10" id="KW-0812">Transmembrane</keyword>
<dbReference type="InterPro" id="IPR009078">
    <property type="entry name" value="Ferritin-like_SF"/>
</dbReference>
<feature type="transmembrane region" description="Helical" evidence="10">
    <location>
        <begin position="253"/>
        <end position="276"/>
    </location>
</feature>
<feature type="compositionally biased region" description="Low complexity" evidence="11">
    <location>
        <begin position="140"/>
        <end position="166"/>
    </location>
</feature>
<comment type="similarity">
    <text evidence="2 10">Belongs to the cation transport ATPase (P-type) (TC 3.A.3) family. Type IB subfamily.</text>
</comment>
<dbReference type="InterPro" id="IPR012348">
    <property type="entry name" value="RNR-like"/>
</dbReference>
<dbReference type="InterPro" id="IPR023298">
    <property type="entry name" value="ATPase_P-typ_TM_dom_sf"/>
</dbReference>
<feature type="transmembrane region" description="Helical" evidence="10">
    <location>
        <begin position="462"/>
        <end position="485"/>
    </location>
</feature>
<dbReference type="SUPFAM" id="SSF56784">
    <property type="entry name" value="HAD-like"/>
    <property type="match status" value="1"/>
</dbReference>
<dbReference type="InterPro" id="IPR018303">
    <property type="entry name" value="ATPase_P-typ_P_site"/>
</dbReference>
<comment type="caution">
    <text evidence="13">The sequence shown here is derived from an EMBL/GenBank/DDBJ whole genome shotgun (WGS) entry which is preliminary data.</text>
</comment>
<protein>
    <recommendedName>
        <fullName evidence="12">TRASH domain-containing protein</fullName>
    </recommendedName>
</protein>
<evidence type="ECO:0000256" key="9">
    <source>
        <dbReference type="ARBA" id="ARBA00023136"/>
    </source>
</evidence>
<dbReference type="SUPFAM" id="SSF81653">
    <property type="entry name" value="Calcium ATPase, transduction domain A"/>
    <property type="match status" value="1"/>
</dbReference>
<feature type="domain" description="TRASH" evidence="12">
    <location>
        <begin position="888"/>
        <end position="926"/>
    </location>
</feature>
<comment type="subcellular location">
    <subcellularLocation>
        <location evidence="1">Cell membrane</location>
        <topology evidence="1">Multi-pass membrane protein</topology>
    </subcellularLocation>
</comment>
<feature type="region of interest" description="Disordered" evidence="11">
    <location>
        <begin position="832"/>
        <end position="894"/>
    </location>
</feature>
<feature type="region of interest" description="Disordered" evidence="11">
    <location>
        <begin position="124"/>
        <end position="167"/>
    </location>
</feature>
<dbReference type="SUPFAM" id="SSF81665">
    <property type="entry name" value="Calcium ATPase, transmembrane domain M"/>
    <property type="match status" value="1"/>
</dbReference>
<dbReference type="InterPro" id="IPR008250">
    <property type="entry name" value="ATPase_P-typ_transduc_dom_A_sf"/>
</dbReference>
<feature type="transmembrane region" description="Helical" evidence="10">
    <location>
        <begin position="185"/>
        <end position="205"/>
    </location>
</feature>
<dbReference type="SFLD" id="SFLDG00002">
    <property type="entry name" value="C1.7:_P-type_atpase_like"/>
    <property type="match status" value="1"/>
</dbReference>
<dbReference type="InterPro" id="IPR036412">
    <property type="entry name" value="HAD-like_sf"/>
</dbReference>
<dbReference type="SFLD" id="SFLDF00027">
    <property type="entry name" value="p-type_atpase"/>
    <property type="match status" value="1"/>
</dbReference>
<dbReference type="CDD" id="cd02094">
    <property type="entry name" value="P-type_ATPase_Cu-like"/>
    <property type="match status" value="1"/>
</dbReference>
<dbReference type="PRINTS" id="PR00120">
    <property type="entry name" value="HATPASE"/>
</dbReference>
<gene>
    <name evidence="13" type="ORF">GCM10009601_04460</name>
</gene>
<feature type="transmembrane region" description="Helical" evidence="10">
    <location>
        <begin position="778"/>
        <end position="800"/>
    </location>
</feature>